<sequence>MGRERIGRERERETADDGGGRVVGSVSQQSSSVGDHLLHRSSNDWLILEPTGLGVAWLIPMIGPKGSRCSLPVARLLEDGRKSFGGVGGGGGGVRLGRGRRSASSGGSFGGVLLRARAVPRLAWFESIPESGIESLRGGRRKRQPYPCLKLCFGSVC</sequence>
<accession>A0ACD0P313</accession>
<keyword evidence="2" id="KW-1185">Reference proteome</keyword>
<gene>
    <name evidence="1" type="ORF">IE53DRAFT_282724</name>
</gene>
<proteinExistence type="predicted"/>
<dbReference type="Proteomes" id="UP000245626">
    <property type="component" value="Unassembled WGS sequence"/>
</dbReference>
<reference evidence="1 2" key="1">
    <citation type="journal article" date="2018" name="Mol. Biol. Evol.">
        <title>Broad Genomic Sampling Reveals a Smut Pathogenic Ancestry of the Fungal Clade Ustilaginomycotina.</title>
        <authorList>
            <person name="Kijpornyongpan T."/>
            <person name="Mondo S.J."/>
            <person name="Barry K."/>
            <person name="Sandor L."/>
            <person name="Lee J."/>
            <person name="Lipzen A."/>
            <person name="Pangilinan J."/>
            <person name="LaButti K."/>
            <person name="Hainaut M."/>
            <person name="Henrissat B."/>
            <person name="Grigoriev I.V."/>
            <person name="Spatafora J.W."/>
            <person name="Aime M.C."/>
        </authorList>
    </citation>
    <scope>NUCLEOTIDE SEQUENCE [LARGE SCALE GENOMIC DNA]</scope>
    <source>
        <strain evidence="1 2">SA 807</strain>
    </source>
</reference>
<evidence type="ECO:0000313" key="1">
    <source>
        <dbReference type="EMBL" id="PWN52431.1"/>
    </source>
</evidence>
<dbReference type="EMBL" id="KZ819777">
    <property type="protein sequence ID" value="PWN52431.1"/>
    <property type="molecule type" value="Genomic_DNA"/>
</dbReference>
<evidence type="ECO:0000313" key="2">
    <source>
        <dbReference type="Proteomes" id="UP000245626"/>
    </source>
</evidence>
<protein>
    <submittedName>
        <fullName evidence="1">Uncharacterized protein</fullName>
    </submittedName>
</protein>
<name>A0ACD0P313_9BASI</name>
<organism evidence="1 2">
    <name type="scientific">Violaceomyces palustris</name>
    <dbReference type="NCBI Taxonomy" id="1673888"/>
    <lineage>
        <taxon>Eukaryota</taxon>
        <taxon>Fungi</taxon>
        <taxon>Dikarya</taxon>
        <taxon>Basidiomycota</taxon>
        <taxon>Ustilaginomycotina</taxon>
        <taxon>Ustilaginomycetes</taxon>
        <taxon>Violaceomycetales</taxon>
        <taxon>Violaceomycetaceae</taxon>
        <taxon>Violaceomyces</taxon>
    </lineage>
</organism>